<dbReference type="EMBL" id="JAXIVS010000015">
    <property type="protein sequence ID" value="MDY7231627.1"/>
    <property type="molecule type" value="Genomic_DNA"/>
</dbReference>
<evidence type="ECO:0000313" key="4">
    <source>
        <dbReference type="Proteomes" id="UP001291309"/>
    </source>
</evidence>
<feature type="region of interest" description="Disordered" evidence="1">
    <location>
        <begin position="199"/>
        <end position="232"/>
    </location>
</feature>
<dbReference type="Gene3D" id="3.10.690.10">
    <property type="entry name" value="Bifunctional nuclease domain"/>
    <property type="match status" value="1"/>
</dbReference>
<comment type="caution">
    <text evidence="3">The sequence shown here is derived from an EMBL/GenBank/DDBJ whole genome shotgun (WGS) entry which is preliminary data.</text>
</comment>
<evidence type="ECO:0000259" key="2">
    <source>
        <dbReference type="PROSITE" id="PS51658"/>
    </source>
</evidence>
<dbReference type="Proteomes" id="UP001291309">
    <property type="component" value="Unassembled WGS sequence"/>
</dbReference>
<dbReference type="SUPFAM" id="SSF103256">
    <property type="entry name" value="Hypothetical protein TM0160"/>
    <property type="match status" value="1"/>
</dbReference>
<sequence length="232" mass="24434">MKTPNLARLFLAPLSAVTLALGGLLFLPSFATWPAVAAPAAQAALEEPCLTEAGGDPAACKELIELVVRDVVPLIEAQTHAVVLTTQDGEVVLPIFVDESAAVAIAFRLAHMDPPQPLAQDLLDDVVSKLGAEVTEVRIDDLRGDIYTGRVFLQQGKKRLELSARPADSIAMALDGEARIRVTRKVLAMAGISRSDIDSLHEGPAVGGSGPSGMEQEAVPTVPPHKAKEISL</sequence>
<dbReference type="InterPro" id="IPR036104">
    <property type="entry name" value="BFN_sf"/>
</dbReference>
<evidence type="ECO:0000256" key="1">
    <source>
        <dbReference type="SAM" id="MobiDB-lite"/>
    </source>
</evidence>
<dbReference type="PANTHER" id="PTHR15160:SF1">
    <property type="entry name" value="VON HIPPEL-LINDAU DISEASE TUMOR SUPPRESSOR"/>
    <property type="match status" value="1"/>
</dbReference>
<dbReference type="PROSITE" id="PS51658">
    <property type="entry name" value="BFN"/>
    <property type="match status" value="1"/>
</dbReference>
<gene>
    <name evidence="3" type="ORF">SYV04_34885</name>
</gene>
<name>A0ABU5HFQ0_9BACT</name>
<dbReference type="InterPro" id="IPR003729">
    <property type="entry name" value="Bi_nuclease_dom"/>
</dbReference>
<reference evidence="3 4" key="1">
    <citation type="submission" date="2023-12" db="EMBL/GenBank/DDBJ databases">
        <title>the genome sequence of Hyalangium sp. s54d21.</title>
        <authorList>
            <person name="Zhang X."/>
        </authorList>
    </citation>
    <scope>NUCLEOTIDE SEQUENCE [LARGE SCALE GENOMIC DNA]</scope>
    <source>
        <strain evidence="4">s54d21</strain>
    </source>
</reference>
<dbReference type="PANTHER" id="PTHR15160">
    <property type="entry name" value="VON HIPPEL-LINDAU PROTEIN"/>
    <property type="match status" value="1"/>
</dbReference>
<protein>
    <submittedName>
        <fullName evidence="3">Bifunctional nuclease family protein</fullName>
    </submittedName>
</protein>
<accession>A0ABU5HFQ0</accession>
<organism evidence="3 4">
    <name type="scientific">Hyalangium rubrum</name>
    <dbReference type="NCBI Taxonomy" id="3103134"/>
    <lineage>
        <taxon>Bacteria</taxon>
        <taxon>Pseudomonadati</taxon>
        <taxon>Myxococcota</taxon>
        <taxon>Myxococcia</taxon>
        <taxon>Myxococcales</taxon>
        <taxon>Cystobacterineae</taxon>
        <taxon>Archangiaceae</taxon>
        <taxon>Hyalangium</taxon>
    </lineage>
</organism>
<feature type="domain" description="BFN" evidence="2">
    <location>
        <begin position="63"/>
        <end position="194"/>
    </location>
</feature>
<proteinExistence type="predicted"/>
<keyword evidence="4" id="KW-1185">Reference proteome</keyword>
<evidence type="ECO:0000313" key="3">
    <source>
        <dbReference type="EMBL" id="MDY7231627.1"/>
    </source>
</evidence>
<dbReference type="Pfam" id="PF02577">
    <property type="entry name" value="BFN_dom"/>
    <property type="match status" value="1"/>
</dbReference>
<dbReference type="RefSeq" id="WP_321550336.1">
    <property type="nucleotide sequence ID" value="NZ_JAXIVS010000015.1"/>
</dbReference>